<keyword evidence="5" id="KW-1185">Reference proteome</keyword>
<keyword evidence="2" id="KW-1133">Transmembrane helix</keyword>
<comment type="caution">
    <text evidence="4">The sequence shown here is derived from an EMBL/GenBank/DDBJ whole genome shotgun (WGS) entry which is preliminary data.</text>
</comment>
<dbReference type="Pfam" id="PF08044">
    <property type="entry name" value="DUF1707"/>
    <property type="match status" value="1"/>
</dbReference>
<feature type="region of interest" description="Disordered" evidence="1">
    <location>
        <begin position="143"/>
        <end position="165"/>
    </location>
</feature>
<name>A0A8J3FVT0_9PSEU</name>
<feature type="transmembrane region" description="Helical" evidence="2">
    <location>
        <begin position="106"/>
        <end position="134"/>
    </location>
</feature>
<dbReference type="InterPro" id="IPR012551">
    <property type="entry name" value="DUF1707_SHOCT-like"/>
</dbReference>
<protein>
    <recommendedName>
        <fullName evidence="3">DUF1707 domain-containing protein</fullName>
    </recommendedName>
</protein>
<keyword evidence="2" id="KW-0472">Membrane</keyword>
<reference evidence="4" key="2">
    <citation type="submission" date="2020-09" db="EMBL/GenBank/DDBJ databases">
        <authorList>
            <person name="Sun Q."/>
            <person name="Zhou Y."/>
        </authorList>
    </citation>
    <scope>NUCLEOTIDE SEQUENCE</scope>
    <source>
        <strain evidence="4">CGMCC 4.5737</strain>
    </source>
</reference>
<accession>A0A8J3FVT0</accession>
<evidence type="ECO:0000313" key="5">
    <source>
        <dbReference type="Proteomes" id="UP000637578"/>
    </source>
</evidence>
<reference evidence="4" key="1">
    <citation type="journal article" date="2014" name="Int. J. Syst. Evol. Microbiol.">
        <title>Complete genome sequence of Corynebacterium casei LMG S-19264T (=DSM 44701T), isolated from a smear-ripened cheese.</title>
        <authorList>
            <consortium name="US DOE Joint Genome Institute (JGI-PGF)"/>
            <person name="Walter F."/>
            <person name="Albersmeier A."/>
            <person name="Kalinowski J."/>
            <person name="Ruckert C."/>
        </authorList>
    </citation>
    <scope>NUCLEOTIDE SEQUENCE</scope>
    <source>
        <strain evidence="4">CGMCC 4.5737</strain>
    </source>
</reference>
<dbReference type="Proteomes" id="UP000637578">
    <property type="component" value="Unassembled WGS sequence"/>
</dbReference>
<gene>
    <name evidence="4" type="ORF">GCM10012275_40770</name>
</gene>
<evidence type="ECO:0000313" key="4">
    <source>
        <dbReference type="EMBL" id="GGM66030.1"/>
    </source>
</evidence>
<feature type="region of interest" description="Disordered" evidence="1">
    <location>
        <begin position="58"/>
        <end position="91"/>
    </location>
</feature>
<dbReference type="EMBL" id="BMMK01000020">
    <property type="protein sequence ID" value="GGM66030.1"/>
    <property type="molecule type" value="Genomic_DNA"/>
</dbReference>
<proteinExistence type="predicted"/>
<dbReference type="AlphaFoldDB" id="A0A8J3FVT0"/>
<sequence>MTQQPPSGIRIGDTERENALALLGEHFQAGRLNVEEYGERTAKVTTVRTRGELTDLFTDLPEPHPRFDLPVPAAGSAPAPTEGGRSPAPRTEPTLARRLGDAAMGLSGIITLILFFTTPLGPLVFLLPAAVYVVAKALRGEDAECCGPNGERGDPAGGQRGRGRA</sequence>
<evidence type="ECO:0000259" key="3">
    <source>
        <dbReference type="Pfam" id="PF08044"/>
    </source>
</evidence>
<organism evidence="4 5">
    <name type="scientific">Longimycelium tulufanense</name>
    <dbReference type="NCBI Taxonomy" id="907463"/>
    <lineage>
        <taxon>Bacteria</taxon>
        <taxon>Bacillati</taxon>
        <taxon>Actinomycetota</taxon>
        <taxon>Actinomycetes</taxon>
        <taxon>Pseudonocardiales</taxon>
        <taxon>Pseudonocardiaceae</taxon>
        <taxon>Longimycelium</taxon>
    </lineage>
</organism>
<keyword evidence="2" id="KW-0812">Transmembrane</keyword>
<evidence type="ECO:0000256" key="2">
    <source>
        <dbReference type="SAM" id="Phobius"/>
    </source>
</evidence>
<dbReference type="RefSeq" id="WP_189059993.1">
    <property type="nucleotide sequence ID" value="NZ_BMMK01000020.1"/>
</dbReference>
<feature type="compositionally biased region" description="Gly residues" evidence="1">
    <location>
        <begin position="155"/>
        <end position="165"/>
    </location>
</feature>
<evidence type="ECO:0000256" key="1">
    <source>
        <dbReference type="SAM" id="MobiDB-lite"/>
    </source>
</evidence>
<feature type="domain" description="DUF1707" evidence="3">
    <location>
        <begin position="9"/>
        <end position="61"/>
    </location>
</feature>